<feature type="compositionally biased region" description="Basic and acidic residues" evidence="1">
    <location>
        <begin position="684"/>
        <end position="696"/>
    </location>
</feature>
<feature type="compositionally biased region" description="Polar residues" evidence="1">
    <location>
        <begin position="124"/>
        <end position="143"/>
    </location>
</feature>
<comment type="caution">
    <text evidence="2">The sequence shown here is derived from an EMBL/GenBank/DDBJ whole genome shotgun (WGS) entry which is preliminary data.</text>
</comment>
<proteinExistence type="predicted"/>
<reference evidence="3" key="1">
    <citation type="journal article" date="2023" name="Commun. Biol.">
        <title>Genome analysis of Parmales, the sister group of diatoms, reveals the evolutionary specialization of diatoms from phago-mixotrophs to photoautotrophs.</title>
        <authorList>
            <person name="Ban H."/>
            <person name="Sato S."/>
            <person name="Yoshikawa S."/>
            <person name="Yamada K."/>
            <person name="Nakamura Y."/>
            <person name="Ichinomiya M."/>
            <person name="Sato N."/>
            <person name="Blanc-Mathieu R."/>
            <person name="Endo H."/>
            <person name="Kuwata A."/>
            <person name="Ogata H."/>
        </authorList>
    </citation>
    <scope>NUCLEOTIDE SEQUENCE [LARGE SCALE GENOMIC DNA]</scope>
</reference>
<sequence>MSALLCGSSNYSISESVAERVFKKIGQGIKDFESNTDSSSDDDDTKRKKRERKKKKGKRSKKHKVVEGSPPPPPPSIDSSSDDDDDIKQKKSERKKKKGKRSNKHKVVEGANSPESLTPPHFSTLGSTTRVSETANTSKPTAATTKSLHCHFSTKRINQFSRYYTATCDKGTTFNIHPSSLGFAGCPVISISEFERISQTFPKEWKLLPNECKDGNRWDRVSKFCSFSKHPIPDGVPFYYTPNITKSNNNAYYLISSVLGFRKDDEVPRKLDIGHLSLVKKTTKPPKKYEMILQDGSQWAVIDKFCYWTTGPINDRVDIYYTCTLNEVERRSLPGKKTLHMLPSHQVGNFDTFFKNHDITSVAFRSEADLIRHESNLSLTVNDFVTFRDLDESRYTNLPVTMLDPGRWEMVAPLSYVRARDVALQRINTNNPPVTQLPPPLATDVVVSPAAIDVVVPPSAAPASPICAQPPQPPPNRKKAMLQKAAGIRAAKLKARQEQECVEAERVKREEIKTDAVEKSMHLKVAGIRAAKLKARKTQEALETERARTADLEATENKGRDTNTKEEAGHVEAVMVEVGTNASAVPLAGVASHKMKMMEKITKKRLAAAAASAVMKNEETEKGQDEVKGATMIKRSTNDTMHTGKNNAKIKMQAKIAAKRRSRAASAGTGKGLGKGEANGETEMEVKTETKGKGKVSDSSMSVPSAPNPTPISTASSSPATSPSKQSLTSPMLPRRDLLDPELHRGSWERIVMSNIESFPEEGIARAGVGKEIKEKVMVGECIKDVTNVGEV</sequence>
<evidence type="ECO:0000313" key="3">
    <source>
        <dbReference type="Proteomes" id="UP001165065"/>
    </source>
</evidence>
<protein>
    <submittedName>
        <fullName evidence="2">Uncharacterized protein</fullName>
    </submittedName>
</protein>
<feature type="region of interest" description="Disordered" evidence="1">
    <location>
        <begin position="27"/>
        <end position="143"/>
    </location>
</feature>
<dbReference type="OrthoDB" id="47765at2759"/>
<evidence type="ECO:0000313" key="2">
    <source>
        <dbReference type="EMBL" id="GMI43609.1"/>
    </source>
</evidence>
<organism evidence="2 3">
    <name type="scientific">Triparma columacea</name>
    <dbReference type="NCBI Taxonomy" id="722753"/>
    <lineage>
        <taxon>Eukaryota</taxon>
        <taxon>Sar</taxon>
        <taxon>Stramenopiles</taxon>
        <taxon>Ochrophyta</taxon>
        <taxon>Bolidophyceae</taxon>
        <taxon>Parmales</taxon>
        <taxon>Triparmaceae</taxon>
        <taxon>Triparma</taxon>
    </lineage>
</organism>
<name>A0A9W7GE68_9STRA</name>
<dbReference type="AlphaFoldDB" id="A0A9W7GE68"/>
<feature type="compositionally biased region" description="Low complexity" evidence="1">
    <location>
        <begin position="711"/>
        <end position="724"/>
    </location>
</feature>
<gene>
    <name evidence="2" type="ORF">TrCOL_g7379</name>
</gene>
<dbReference type="Proteomes" id="UP001165065">
    <property type="component" value="Unassembled WGS sequence"/>
</dbReference>
<feature type="compositionally biased region" description="Basic residues" evidence="1">
    <location>
        <begin position="91"/>
        <end position="105"/>
    </location>
</feature>
<evidence type="ECO:0000256" key="1">
    <source>
        <dbReference type="SAM" id="MobiDB-lite"/>
    </source>
</evidence>
<feature type="compositionally biased region" description="Basic residues" evidence="1">
    <location>
        <begin position="47"/>
        <end position="64"/>
    </location>
</feature>
<accession>A0A9W7GE68</accession>
<keyword evidence="3" id="KW-1185">Reference proteome</keyword>
<feature type="compositionally biased region" description="Low complexity" evidence="1">
    <location>
        <begin position="645"/>
        <end position="656"/>
    </location>
</feature>
<feature type="region of interest" description="Disordered" evidence="1">
    <location>
        <begin position="638"/>
        <end position="738"/>
    </location>
</feature>
<dbReference type="EMBL" id="BRYA01000195">
    <property type="protein sequence ID" value="GMI43609.1"/>
    <property type="molecule type" value="Genomic_DNA"/>
</dbReference>